<reference evidence="2 3" key="1">
    <citation type="journal article" date="2018" name="Front. Plant Sci.">
        <title>Red Clover (Trifolium pratense) and Zigzag Clover (T. medium) - A Picture of Genomic Similarities and Differences.</title>
        <authorList>
            <person name="Dluhosova J."/>
            <person name="Istvanek J."/>
            <person name="Nedelnik J."/>
            <person name="Repkova J."/>
        </authorList>
    </citation>
    <scope>NUCLEOTIDE SEQUENCE [LARGE SCALE GENOMIC DNA]</scope>
    <source>
        <strain evidence="3">cv. 10/8</strain>
        <tissue evidence="2">Leaf</tissue>
    </source>
</reference>
<organism evidence="2 3">
    <name type="scientific">Trifolium medium</name>
    <dbReference type="NCBI Taxonomy" id="97028"/>
    <lineage>
        <taxon>Eukaryota</taxon>
        <taxon>Viridiplantae</taxon>
        <taxon>Streptophyta</taxon>
        <taxon>Embryophyta</taxon>
        <taxon>Tracheophyta</taxon>
        <taxon>Spermatophyta</taxon>
        <taxon>Magnoliopsida</taxon>
        <taxon>eudicotyledons</taxon>
        <taxon>Gunneridae</taxon>
        <taxon>Pentapetalae</taxon>
        <taxon>rosids</taxon>
        <taxon>fabids</taxon>
        <taxon>Fabales</taxon>
        <taxon>Fabaceae</taxon>
        <taxon>Papilionoideae</taxon>
        <taxon>50 kb inversion clade</taxon>
        <taxon>NPAAA clade</taxon>
        <taxon>Hologalegina</taxon>
        <taxon>IRL clade</taxon>
        <taxon>Trifolieae</taxon>
        <taxon>Trifolium</taxon>
    </lineage>
</organism>
<feature type="compositionally biased region" description="Low complexity" evidence="1">
    <location>
        <begin position="43"/>
        <end position="52"/>
    </location>
</feature>
<name>A0A392RKY5_9FABA</name>
<evidence type="ECO:0000313" key="3">
    <source>
        <dbReference type="Proteomes" id="UP000265520"/>
    </source>
</evidence>
<feature type="region of interest" description="Disordered" evidence="1">
    <location>
        <begin position="1"/>
        <end position="54"/>
    </location>
</feature>
<keyword evidence="3" id="KW-1185">Reference proteome</keyword>
<sequence>MDTTKENEIQALPTVQQDMDSLSQKGTEEIQPDPTQSRPEVEVPPTNEEPTPAQVELQGTPVIEVLHTEEINPSTGHTTPPGLPQNTAQPDIII</sequence>
<feature type="region of interest" description="Disordered" evidence="1">
    <location>
        <begin position="71"/>
        <end position="94"/>
    </location>
</feature>
<dbReference type="Proteomes" id="UP000265520">
    <property type="component" value="Unassembled WGS sequence"/>
</dbReference>
<protein>
    <submittedName>
        <fullName evidence="2">Uncharacterized protein</fullName>
    </submittedName>
</protein>
<dbReference type="AlphaFoldDB" id="A0A392RKY5"/>
<comment type="caution">
    <text evidence="2">The sequence shown here is derived from an EMBL/GenBank/DDBJ whole genome shotgun (WGS) entry which is preliminary data.</text>
</comment>
<accession>A0A392RKY5</accession>
<feature type="non-terminal residue" evidence="2">
    <location>
        <position position="94"/>
    </location>
</feature>
<proteinExistence type="predicted"/>
<dbReference type="EMBL" id="LXQA010238739">
    <property type="protein sequence ID" value="MCI36927.1"/>
    <property type="molecule type" value="Genomic_DNA"/>
</dbReference>
<evidence type="ECO:0000256" key="1">
    <source>
        <dbReference type="SAM" id="MobiDB-lite"/>
    </source>
</evidence>
<evidence type="ECO:0000313" key="2">
    <source>
        <dbReference type="EMBL" id="MCI36927.1"/>
    </source>
</evidence>
<feature type="compositionally biased region" description="Polar residues" evidence="1">
    <location>
        <begin position="13"/>
        <end position="25"/>
    </location>
</feature>